<protein>
    <submittedName>
        <fullName evidence="1">Uncharacterized protein</fullName>
    </submittedName>
</protein>
<proteinExistence type="predicted"/>
<gene>
    <name evidence="1" type="ORF">TNCV_1281871</name>
</gene>
<comment type="caution">
    <text evidence="1">The sequence shown here is derived from an EMBL/GenBank/DDBJ whole genome shotgun (WGS) entry which is preliminary data.</text>
</comment>
<dbReference type="Proteomes" id="UP000887159">
    <property type="component" value="Unassembled WGS sequence"/>
</dbReference>
<name>A0A8X6SKS2_TRICX</name>
<dbReference type="EMBL" id="BMAU01021335">
    <property type="protein sequence ID" value="GFY15539.1"/>
    <property type="molecule type" value="Genomic_DNA"/>
</dbReference>
<organism evidence="1 2">
    <name type="scientific">Trichonephila clavipes</name>
    <name type="common">Golden silk orbweaver</name>
    <name type="synonym">Nephila clavipes</name>
    <dbReference type="NCBI Taxonomy" id="2585209"/>
    <lineage>
        <taxon>Eukaryota</taxon>
        <taxon>Metazoa</taxon>
        <taxon>Ecdysozoa</taxon>
        <taxon>Arthropoda</taxon>
        <taxon>Chelicerata</taxon>
        <taxon>Arachnida</taxon>
        <taxon>Araneae</taxon>
        <taxon>Araneomorphae</taxon>
        <taxon>Entelegynae</taxon>
        <taxon>Araneoidea</taxon>
        <taxon>Nephilidae</taxon>
        <taxon>Trichonephila</taxon>
    </lineage>
</organism>
<evidence type="ECO:0000313" key="1">
    <source>
        <dbReference type="EMBL" id="GFY15539.1"/>
    </source>
</evidence>
<keyword evidence="2" id="KW-1185">Reference proteome</keyword>
<evidence type="ECO:0000313" key="2">
    <source>
        <dbReference type="Proteomes" id="UP000887159"/>
    </source>
</evidence>
<dbReference type="AlphaFoldDB" id="A0A8X6SKS2"/>
<accession>A0A8X6SKS2</accession>
<reference evidence="1" key="1">
    <citation type="submission" date="2020-08" db="EMBL/GenBank/DDBJ databases">
        <title>Multicomponent nature underlies the extraordinary mechanical properties of spider dragline silk.</title>
        <authorList>
            <person name="Kono N."/>
            <person name="Nakamura H."/>
            <person name="Mori M."/>
            <person name="Yoshida Y."/>
            <person name="Ohtoshi R."/>
            <person name="Malay A.D."/>
            <person name="Moran D.A.P."/>
            <person name="Tomita M."/>
            <person name="Numata K."/>
            <person name="Arakawa K."/>
        </authorList>
    </citation>
    <scope>NUCLEOTIDE SEQUENCE</scope>
</reference>
<sequence length="164" mass="18526">MFAEIIPPGFGTICRYQDIECKQVTNGPLEILSQASGHLNSVYITGIRLKRRHCTNPGHLAHQNHCPSLCCIVKGIQPLIAYSKGNGWIVTIQCEGRYHGMVIHILDGQLSYFNRIPILPVVKDFSGEEITNTDGTTVKVSDYVRNPDFKKPYKWIIFTIFSVY</sequence>